<proteinExistence type="predicted"/>
<feature type="region of interest" description="Disordered" evidence="1">
    <location>
        <begin position="378"/>
        <end position="403"/>
    </location>
</feature>
<dbReference type="PANTHER" id="PTHR34496">
    <property type="entry name" value="GLCNAC TRANSFERASE-RELATED"/>
    <property type="match status" value="1"/>
</dbReference>
<dbReference type="AlphaFoldDB" id="A0A0D3JN88"/>
<evidence type="ECO:0000313" key="2">
    <source>
        <dbReference type="EnsemblProtists" id="EOD24973"/>
    </source>
</evidence>
<dbReference type="InterPro" id="IPR029044">
    <property type="entry name" value="Nucleotide-diphossugar_trans"/>
</dbReference>
<feature type="compositionally biased region" description="Basic residues" evidence="1">
    <location>
        <begin position="383"/>
        <end position="392"/>
    </location>
</feature>
<accession>A0A0D3JN88</accession>
<feature type="compositionally biased region" description="Low complexity" evidence="1">
    <location>
        <begin position="393"/>
        <end position="403"/>
    </location>
</feature>
<dbReference type="InterPro" id="IPR021067">
    <property type="entry name" value="Glycosyltransferase"/>
</dbReference>
<dbReference type="Proteomes" id="UP000013827">
    <property type="component" value="Unassembled WGS sequence"/>
</dbReference>
<evidence type="ECO:0000313" key="3">
    <source>
        <dbReference type="Proteomes" id="UP000013827"/>
    </source>
</evidence>
<dbReference type="SUPFAM" id="SSF53448">
    <property type="entry name" value="Nucleotide-diphospho-sugar transferases"/>
    <property type="match status" value="1"/>
</dbReference>
<dbReference type="eggNOG" id="ENOG502RY14">
    <property type="taxonomic scope" value="Eukaryota"/>
</dbReference>
<sequence>MPLPAGWRDPDIVMVGKGKWAQIAYPRPGPQPHRPYDLAHLKNNTIITVLIAALREERCPETVLSAFRAAAHPKRVRLGLVQQNAPGDTDCIAEACRRLGVPLQDLGMGRFANPSHCALFGRARVLRMNASEAAGPVYARAQQRQLVRDEDDFCLQIDAHTEFGRHWDMRMLAEWGAAANEYAILTAYPPNAMQLGKNVNGHWEMPHFCRARVVSPGIVRNEQASAAAGLTRPLMTALWGAGLSFSRCHAERRVPADPHLRHVFDGEEYSRGARLWTSGYDFYSPTRPIIGTYYGTDKGGKGGWRSVHAEWMASQARLSTLLLGRGSSQSPSARASLGERTLEQYAAFSGVDVSAGQSRRRCLVDYVPWDDADLAAAAPGERARRRAARRAGKAAQRAMRPTA</sequence>
<dbReference type="RefSeq" id="XP_005777402.1">
    <property type="nucleotide sequence ID" value="XM_005777345.1"/>
</dbReference>
<reference evidence="2" key="2">
    <citation type="submission" date="2024-10" db="UniProtKB">
        <authorList>
            <consortium name="EnsemblProtists"/>
        </authorList>
    </citation>
    <scope>IDENTIFICATION</scope>
</reference>
<evidence type="ECO:0000256" key="1">
    <source>
        <dbReference type="SAM" id="MobiDB-lite"/>
    </source>
</evidence>
<name>A0A0D3JN88_EMIH1</name>
<dbReference type="HOGENOM" id="CLU_030155_0_0_1"/>
<keyword evidence="3" id="KW-1185">Reference proteome</keyword>
<protein>
    <submittedName>
        <fullName evidence="2">Uncharacterized protein</fullName>
    </submittedName>
</protein>
<reference evidence="3" key="1">
    <citation type="journal article" date="2013" name="Nature">
        <title>Pan genome of the phytoplankton Emiliania underpins its global distribution.</title>
        <authorList>
            <person name="Read B.A."/>
            <person name="Kegel J."/>
            <person name="Klute M.J."/>
            <person name="Kuo A."/>
            <person name="Lefebvre S.C."/>
            <person name="Maumus F."/>
            <person name="Mayer C."/>
            <person name="Miller J."/>
            <person name="Monier A."/>
            <person name="Salamov A."/>
            <person name="Young J."/>
            <person name="Aguilar M."/>
            <person name="Claverie J.M."/>
            <person name="Frickenhaus S."/>
            <person name="Gonzalez K."/>
            <person name="Herman E.K."/>
            <person name="Lin Y.C."/>
            <person name="Napier J."/>
            <person name="Ogata H."/>
            <person name="Sarno A.F."/>
            <person name="Shmutz J."/>
            <person name="Schroeder D."/>
            <person name="de Vargas C."/>
            <person name="Verret F."/>
            <person name="von Dassow P."/>
            <person name="Valentin K."/>
            <person name="Van de Peer Y."/>
            <person name="Wheeler G."/>
            <person name="Dacks J.B."/>
            <person name="Delwiche C.F."/>
            <person name="Dyhrman S.T."/>
            <person name="Glockner G."/>
            <person name="John U."/>
            <person name="Richards T."/>
            <person name="Worden A.Z."/>
            <person name="Zhang X."/>
            <person name="Grigoriev I.V."/>
            <person name="Allen A.E."/>
            <person name="Bidle K."/>
            <person name="Borodovsky M."/>
            <person name="Bowler C."/>
            <person name="Brownlee C."/>
            <person name="Cock J.M."/>
            <person name="Elias M."/>
            <person name="Gladyshev V.N."/>
            <person name="Groth M."/>
            <person name="Guda C."/>
            <person name="Hadaegh A."/>
            <person name="Iglesias-Rodriguez M.D."/>
            <person name="Jenkins J."/>
            <person name="Jones B.M."/>
            <person name="Lawson T."/>
            <person name="Leese F."/>
            <person name="Lindquist E."/>
            <person name="Lobanov A."/>
            <person name="Lomsadze A."/>
            <person name="Malik S.B."/>
            <person name="Marsh M.E."/>
            <person name="Mackinder L."/>
            <person name="Mock T."/>
            <person name="Mueller-Roeber B."/>
            <person name="Pagarete A."/>
            <person name="Parker M."/>
            <person name="Probert I."/>
            <person name="Quesneville H."/>
            <person name="Raines C."/>
            <person name="Rensing S.A."/>
            <person name="Riano-Pachon D.M."/>
            <person name="Richier S."/>
            <person name="Rokitta S."/>
            <person name="Shiraiwa Y."/>
            <person name="Soanes D.M."/>
            <person name="van der Giezen M."/>
            <person name="Wahlund T.M."/>
            <person name="Williams B."/>
            <person name="Wilson W."/>
            <person name="Wolfe G."/>
            <person name="Wurch L.L."/>
        </authorList>
    </citation>
    <scope>NUCLEOTIDE SEQUENCE</scope>
</reference>
<dbReference type="Pfam" id="PF11397">
    <property type="entry name" value="GlcNAc"/>
    <property type="match status" value="1"/>
</dbReference>
<dbReference type="PaxDb" id="2903-EOD24973"/>
<dbReference type="GeneID" id="17270519"/>
<dbReference type="EnsemblProtists" id="EOD24973">
    <property type="protein sequence ID" value="EOD24973"/>
    <property type="gene ID" value="EMIHUDRAFT_238056"/>
</dbReference>
<dbReference type="PANTHER" id="PTHR34496:SF6">
    <property type="entry name" value="GLYCOSYLTRANSFERASE 2-LIKE DOMAIN-CONTAINING PROTEIN"/>
    <property type="match status" value="1"/>
</dbReference>
<dbReference type="KEGG" id="ehx:EMIHUDRAFT_238056"/>
<organism evidence="2 3">
    <name type="scientific">Emiliania huxleyi (strain CCMP1516)</name>
    <dbReference type="NCBI Taxonomy" id="280463"/>
    <lineage>
        <taxon>Eukaryota</taxon>
        <taxon>Haptista</taxon>
        <taxon>Haptophyta</taxon>
        <taxon>Prymnesiophyceae</taxon>
        <taxon>Isochrysidales</taxon>
        <taxon>Noelaerhabdaceae</taxon>
        <taxon>Emiliania</taxon>
    </lineage>
</organism>
<dbReference type="STRING" id="2903.R1CPV2"/>